<dbReference type="Proteomes" id="UP000007798">
    <property type="component" value="Unassembled WGS sequence"/>
</dbReference>
<dbReference type="InParanoid" id="A0A0Q9X1A0"/>
<feature type="non-terminal residue" evidence="1">
    <location>
        <position position="1"/>
    </location>
</feature>
<name>A0A0Q9X1A0_DROWI</name>
<dbReference type="eggNOG" id="ENOG502TE83">
    <property type="taxonomic scope" value="Eukaryota"/>
</dbReference>
<proteinExistence type="predicted"/>
<gene>
    <name evidence="1" type="primary">Dwil\GK26824</name>
    <name evidence="1" type="ORF">Dwil_GK26824</name>
</gene>
<sequence>LITKVFGTTSFSLTVEGMGPYPLSDSTNLLGPTSTSYASGGFGLTSGNIGSGVAGGGSATCYTNYGTNIQTPVPNRKCYYNNDESADYGRDDNFRRHSAHGRMSCRCHIQTYPQSSSLSLSPLS</sequence>
<keyword evidence="2" id="KW-1185">Reference proteome</keyword>
<evidence type="ECO:0000313" key="1">
    <source>
        <dbReference type="EMBL" id="KRF97693.1"/>
    </source>
</evidence>
<dbReference type="STRING" id="7260.A0A0Q9X1A0"/>
<protein>
    <submittedName>
        <fullName evidence="1">Uncharacterized protein</fullName>
    </submittedName>
</protein>
<accession>A0A0Q9X1A0</accession>
<dbReference type="EMBL" id="CH963847">
    <property type="protein sequence ID" value="KRF97693.1"/>
    <property type="molecule type" value="Genomic_DNA"/>
</dbReference>
<organism evidence="1 2">
    <name type="scientific">Drosophila willistoni</name>
    <name type="common">Fruit fly</name>
    <dbReference type="NCBI Taxonomy" id="7260"/>
    <lineage>
        <taxon>Eukaryota</taxon>
        <taxon>Metazoa</taxon>
        <taxon>Ecdysozoa</taxon>
        <taxon>Arthropoda</taxon>
        <taxon>Hexapoda</taxon>
        <taxon>Insecta</taxon>
        <taxon>Pterygota</taxon>
        <taxon>Neoptera</taxon>
        <taxon>Endopterygota</taxon>
        <taxon>Diptera</taxon>
        <taxon>Brachycera</taxon>
        <taxon>Muscomorpha</taxon>
        <taxon>Ephydroidea</taxon>
        <taxon>Drosophilidae</taxon>
        <taxon>Drosophila</taxon>
        <taxon>Sophophora</taxon>
    </lineage>
</organism>
<dbReference type="OrthoDB" id="4540492at2759"/>
<evidence type="ECO:0000313" key="2">
    <source>
        <dbReference type="Proteomes" id="UP000007798"/>
    </source>
</evidence>
<dbReference type="AlphaFoldDB" id="A0A0Q9X1A0"/>
<reference evidence="1 2" key="1">
    <citation type="journal article" date="2007" name="Nature">
        <title>Evolution of genes and genomes on the Drosophila phylogeny.</title>
        <authorList>
            <consortium name="Drosophila 12 Genomes Consortium"/>
            <person name="Clark A.G."/>
            <person name="Eisen M.B."/>
            <person name="Smith D.R."/>
            <person name="Bergman C.M."/>
            <person name="Oliver B."/>
            <person name="Markow T.A."/>
            <person name="Kaufman T.C."/>
            <person name="Kellis M."/>
            <person name="Gelbart W."/>
            <person name="Iyer V.N."/>
            <person name="Pollard D.A."/>
            <person name="Sackton T.B."/>
            <person name="Larracuente A.M."/>
            <person name="Singh N.D."/>
            <person name="Abad J.P."/>
            <person name="Abt D.N."/>
            <person name="Adryan B."/>
            <person name="Aguade M."/>
            <person name="Akashi H."/>
            <person name="Anderson W.W."/>
            <person name="Aquadro C.F."/>
            <person name="Ardell D.H."/>
            <person name="Arguello R."/>
            <person name="Artieri C.G."/>
            <person name="Barbash D.A."/>
            <person name="Barker D."/>
            <person name="Barsanti P."/>
            <person name="Batterham P."/>
            <person name="Batzoglou S."/>
            <person name="Begun D."/>
            <person name="Bhutkar A."/>
            <person name="Blanco E."/>
            <person name="Bosak S.A."/>
            <person name="Bradley R.K."/>
            <person name="Brand A.D."/>
            <person name="Brent M.R."/>
            <person name="Brooks A.N."/>
            <person name="Brown R.H."/>
            <person name="Butlin R.K."/>
            <person name="Caggese C."/>
            <person name="Calvi B.R."/>
            <person name="Bernardo de Carvalho A."/>
            <person name="Caspi A."/>
            <person name="Castrezana S."/>
            <person name="Celniker S.E."/>
            <person name="Chang J.L."/>
            <person name="Chapple C."/>
            <person name="Chatterji S."/>
            <person name="Chinwalla A."/>
            <person name="Civetta A."/>
            <person name="Clifton S.W."/>
            <person name="Comeron J.M."/>
            <person name="Costello J.C."/>
            <person name="Coyne J.A."/>
            <person name="Daub J."/>
            <person name="David R.G."/>
            <person name="Delcher A.L."/>
            <person name="Delehaunty K."/>
            <person name="Do C.B."/>
            <person name="Ebling H."/>
            <person name="Edwards K."/>
            <person name="Eickbush T."/>
            <person name="Evans J.D."/>
            <person name="Filipski A."/>
            <person name="Findeiss S."/>
            <person name="Freyhult E."/>
            <person name="Fulton L."/>
            <person name="Fulton R."/>
            <person name="Garcia A.C."/>
            <person name="Gardiner A."/>
            <person name="Garfield D.A."/>
            <person name="Garvin B.E."/>
            <person name="Gibson G."/>
            <person name="Gilbert D."/>
            <person name="Gnerre S."/>
            <person name="Godfrey J."/>
            <person name="Good R."/>
            <person name="Gotea V."/>
            <person name="Gravely B."/>
            <person name="Greenberg A.J."/>
            <person name="Griffiths-Jones S."/>
            <person name="Gross S."/>
            <person name="Guigo R."/>
            <person name="Gustafson E.A."/>
            <person name="Haerty W."/>
            <person name="Hahn M.W."/>
            <person name="Halligan D.L."/>
            <person name="Halpern A.L."/>
            <person name="Halter G.M."/>
            <person name="Han M.V."/>
            <person name="Heger A."/>
            <person name="Hillier L."/>
            <person name="Hinrichs A.S."/>
            <person name="Holmes I."/>
            <person name="Hoskins R.A."/>
            <person name="Hubisz M.J."/>
            <person name="Hultmark D."/>
            <person name="Huntley M.A."/>
            <person name="Jaffe D.B."/>
            <person name="Jagadeeshan S."/>
            <person name="Jeck W.R."/>
            <person name="Johnson J."/>
            <person name="Jones C.D."/>
            <person name="Jordan W.C."/>
            <person name="Karpen G.H."/>
            <person name="Kataoka E."/>
            <person name="Keightley P.D."/>
            <person name="Kheradpour P."/>
            <person name="Kirkness E.F."/>
            <person name="Koerich L.B."/>
            <person name="Kristiansen K."/>
            <person name="Kudrna D."/>
            <person name="Kulathinal R.J."/>
            <person name="Kumar S."/>
            <person name="Kwok R."/>
            <person name="Lander E."/>
            <person name="Langley C.H."/>
            <person name="Lapoint R."/>
            <person name="Lazzaro B.P."/>
            <person name="Lee S.J."/>
            <person name="Levesque L."/>
            <person name="Li R."/>
            <person name="Lin C.F."/>
            <person name="Lin M.F."/>
            <person name="Lindblad-Toh K."/>
            <person name="Llopart A."/>
            <person name="Long M."/>
            <person name="Low L."/>
            <person name="Lozovsky E."/>
            <person name="Lu J."/>
            <person name="Luo M."/>
            <person name="Machado C.A."/>
            <person name="Makalowski W."/>
            <person name="Marzo M."/>
            <person name="Matsuda M."/>
            <person name="Matzkin L."/>
            <person name="McAllister B."/>
            <person name="McBride C.S."/>
            <person name="McKernan B."/>
            <person name="McKernan K."/>
            <person name="Mendez-Lago M."/>
            <person name="Minx P."/>
            <person name="Mollenhauer M.U."/>
            <person name="Montooth K."/>
            <person name="Mount S.M."/>
            <person name="Mu X."/>
            <person name="Myers E."/>
            <person name="Negre B."/>
            <person name="Newfeld S."/>
            <person name="Nielsen R."/>
            <person name="Noor M.A."/>
            <person name="O'Grady P."/>
            <person name="Pachter L."/>
            <person name="Papaceit M."/>
            <person name="Parisi M.J."/>
            <person name="Parisi M."/>
            <person name="Parts L."/>
            <person name="Pedersen J.S."/>
            <person name="Pesole G."/>
            <person name="Phillippy A.M."/>
            <person name="Ponting C.P."/>
            <person name="Pop M."/>
            <person name="Porcelli D."/>
            <person name="Powell J.R."/>
            <person name="Prohaska S."/>
            <person name="Pruitt K."/>
            <person name="Puig M."/>
            <person name="Quesneville H."/>
            <person name="Ram K.R."/>
            <person name="Rand D."/>
            <person name="Rasmussen M.D."/>
            <person name="Reed L.K."/>
            <person name="Reenan R."/>
            <person name="Reily A."/>
            <person name="Remington K.A."/>
            <person name="Rieger T.T."/>
            <person name="Ritchie M.G."/>
            <person name="Robin C."/>
            <person name="Rogers Y.H."/>
            <person name="Rohde C."/>
            <person name="Rozas J."/>
            <person name="Rubenfield M.J."/>
            <person name="Ruiz A."/>
            <person name="Russo S."/>
            <person name="Salzberg S.L."/>
            <person name="Sanchez-Gracia A."/>
            <person name="Saranga D.J."/>
            <person name="Sato H."/>
            <person name="Schaeffer S.W."/>
            <person name="Schatz M.C."/>
            <person name="Schlenke T."/>
            <person name="Schwartz R."/>
            <person name="Segarra C."/>
            <person name="Singh R.S."/>
            <person name="Sirot L."/>
            <person name="Sirota M."/>
            <person name="Sisneros N.B."/>
            <person name="Smith C.D."/>
            <person name="Smith T.F."/>
            <person name="Spieth J."/>
            <person name="Stage D.E."/>
            <person name="Stark A."/>
            <person name="Stephan W."/>
            <person name="Strausberg R.L."/>
            <person name="Strempel S."/>
            <person name="Sturgill D."/>
            <person name="Sutton G."/>
            <person name="Sutton G.G."/>
            <person name="Tao W."/>
            <person name="Teichmann S."/>
            <person name="Tobari Y.N."/>
            <person name="Tomimura Y."/>
            <person name="Tsolas J.M."/>
            <person name="Valente V.L."/>
            <person name="Venter E."/>
            <person name="Venter J.C."/>
            <person name="Vicario S."/>
            <person name="Vieira F.G."/>
            <person name="Vilella A.J."/>
            <person name="Villasante A."/>
            <person name="Walenz B."/>
            <person name="Wang J."/>
            <person name="Wasserman M."/>
            <person name="Watts T."/>
            <person name="Wilson D."/>
            <person name="Wilson R.K."/>
            <person name="Wing R.A."/>
            <person name="Wolfner M.F."/>
            <person name="Wong A."/>
            <person name="Wong G.K."/>
            <person name="Wu C.I."/>
            <person name="Wu G."/>
            <person name="Yamamoto D."/>
            <person name="Yang H.P."/>
            <person name="Yang S.P."/>
            <person name="Yorke J.A."/>
            <person name="Yoshida K."/>
            <person name="Zdobnov E."/>
            <person name="Zhang P."/>
            <person name="Zhang Y."/>
            <person name="Zimin A.V."/>
            <person name="Baldwin J."/>
            <person name="Abdouelleil A."/>
            <person name="Abdulkadir J."/>
            <person name="Abebe A."/>
            <person name="Abera B."/>
            <person name="Abreu J."/>
            <person name="Acer S.C."/>
            <person name="Aftuck L."/>
            <person name="Alexander A."/>
            <person name="An P."/>
            <person name="Anderson E."/>
            <person name="Anderson S."/>
            <person name="Arachi H."/>
            <person name="Azer M."/>
            <person name="Bachantsang P."/>
            <person name="Barry A."/>
            <person name="Bayul T."/>
            <person name="Berlin A."/>
            <person name="Bessette D."/>
            <person name="Bloom T."/>
            <person name="Blye J."/>
            <person name="Boguslavskiy L."/>
            <person name="Bonnet C."/>
            <person name="Boukhgalter B."/>
            <person name="Bourzgui I."/>
            <person name="Brown A."/>
            <person name="Cahill P."/>
            <person name="Channer S."/>
            <person name="Cheshatsang Y."/>
            <person name="Chuda L."/>
            <person name="Citroen M."/>
            <person name="Collymore A."/>
            <person name="Cooke P."/>
            <person name="Costello M."/>
            <person name="D'Aco K."/>
            <person name="Daza R."/>
            <person name="De Haan G."/>
            <person name="DeGray S."/>
            <person name="DeMaso C."/>
            <person name="Dhargay N."/>
            <person name="Dooley K."/>
            <person name="Dooley E."/>
            <person name="Doricent M."/>
            <person name="Dorje P."/>
            <person name="Dorjee K."/>
            <person name="Dupes A."/>
            <person name="Elong R."/>
            <person name="Falk J."/>
            <person name="Farina A."/>
            <person name="Faro S."/>
            <person name="Ferguson D."/>
            <person name="Fisher S."/>
            <person name="Foley C.D."/>
            <person name="Franke A."/>
            <person name="Friedrich D."/>
            <person name="Gadbois L."/>
            <person name="Gearin G."/>
            <person name="Gearin C.R."/>
            <person name="Giannoukos G."/>
            <person name="Goode T."/>
            <person name="Graham J."/>
            <person name="Grandbois E."/>
            <person name="Grewal S."/>
            <person name="Gyaltsen K."/>
            <person name="Hafez N."/>
            <person name="Hagos B."/>
            <person name="Hall J."/>
            <person name="Henson C."/>
            <person name="Hollinger A."/>
            <person name="Honan T."/>
            <person name="Huard M.D."/>
            <person name="Hughes L."/>
            <person name="Hurhula B."/>
            <person name="Husby M.E."/>
            <person name="Kamat A."/>
            <person name="Kanga B."/>
            <person name="Kashin S."/>
            <person name="Khazanovich D."/>
            <person name="Kisner P."/>
            <person name="Lance K."/>
            <person name="Lara M."/>
            <person name="Lee W."/>
            <person name="Lennon N."/>
            <person name="Letendre F."/>
            <person name="LeVine R."/>
            <person name="Lipovsky A."/>
            <person name="Liu X."/>
            <person name="Liu J."/>
            <person name="Liu S."/>
            <person name="Lokyitsang T."/>
            <person name="Lokyitsang Y."/>
            <person name="Lubonja R."/>
            <person name="Lui A."/>
            <person name="MacDonald P."/>
            <person name="Magnisalis V."/>
            <person name="Maru K."/>
            <person name="Matthews C."/>
            <person name="McCusker W."/>
            <person name="McDonough S."/>
            <person name="Mehta T."/>
            <person name="Meldrim J."/>
            <person name="Meneus L."/>
            <person name="Mihai O."/>
            <person name="Mihalev A."/>
            <person name="Mihova T."/>
            <person name="Mittelman R."/>
            <person name="Mlenga V."/>
            <person name="Montmayeur A."/>
            <person name="Mulrain L."/>
            <person name="Navidi A."/>
            <person name="Naylor J."/>
            <person name="Negash T."/>
            <person name="Nguyen T."/>
            <person name="Nguyen N."/>
            <person name="Nicol R."/>
            <person name="Norbu C."/>
            <person name="Norbu N."/>
            <person name="Novod N."/>
            <person name="O'Neill B."/>
            <person name="Osman S."/>
            <person name="Markiewicz E."/>
            <person name="Oyono O.L."/>
            <person name="Patti C."/>
            <person name="Phunkhang P."/>
            <person name="Pierre F."/>
            <person name="Priest M."/>
            <person name="Raghuraman S."/>
            <person name="Rege F."/>
            <person name="Reyes R."/>
            <person name="Rise C."/>
            <person name="Rogov P."/>
            <person name="Ross K."/>
            <person name="Ryan E."/>
            <person name="Settipalli S."/>
            <person name="Shea T."/>
            <person name="Sherpa N."/>
            <person name="Shi L."/>
            <person name="Shih D."/>
            <person name="Sparrow T."/>
            <person name="Spaulding J."/>
            <person name="Stalker J."/>
            <person name="Stange-Thomann N."/>
            <person name="Stavropoulos S."/>
            <person name="Stone C."/>
            <person name="Strader C."/>
            <person name="Tesfaye S."/>
            <person name="Thomson T."/>
            <person name="Thoulutsang Y."/>
            <person name="Thoulutsang D."/>
            <person name="Topham K."/>
            <person name="Topping I."/>
            <person name="Tsamla T."/>
            <person name="Vassiliev H."/>
            <person name="Vo A."/>
            <person name="Wangchuk T."/>
            <person name="Wangdi T."/>
            <person name="Weiand M."/>
            <person name="Wilkinson J."/>
            <person name="Wilson A."/>
            <person name="Yadav S."/>
            <person name="Young G."/>
            <person name="Yu Q."/>
            <person name="Zembek L."/>
            <person name="Zhong D."/>
            <person name="Zimmer A."/>
            <person name="Zwirko Z."/>
            <person name="Jaffe D.B."/>
            <person name="Alvarez P."/>
            <person name="Brockman W."/>
            <person name="Butler J."/>
            <person name="Chin C."/>
            <person name="Gnerre S."/>
            <person name="Grabherr M."/>
            <person name="Kleber M."/>
            <person name="Mauceli E."/>
            <person name="MacCallum I."/>
        </authorList>
    </citation>
    <scope>NUCLEOTIDE SEQUENCE [LARGE SCALE GENOMIC DNA]</scope>
    <source>
        <strain evidence="2">Tucson 14030-0811.24</strain>
    </source>
</reference>